<organism evidence="6 7">
    <name type="scientific">Paraburkholderia haematera</name>
    <dbReference type="NCBI Taxonomy" id="2793077"/>
    <lineage>
        <taxon>Bacteria</taxon>
        <taxon>Pseudomonadati</taxon>
        <taxon>Pseudomonadota</taxon>
        <taxon>Betaproteobacteria</taxon>
        <taxon>Burkholderiales</taxon>
        <taxon>Burkholderiaceae</taxon>
        <taxon>Paraburkholderia</taxon>
    </lineage>
</organism>
<evidence type="ECO:0000256" key="3">
    <source>
        <dbReference type="ARBA" id="ARBA00023125"/>
    </source>
</evidence>
<dbReference type="Gene3D" id="1.10.10.10">
    <property type="entry name" value="Winged helix-like DNA-binding domain superfamily/Winged helix DNA-binding domain"/>
    <property type="match status" value="1"/>
</dbReference>
<comment type="similarity">
    <text evidence="1">Belongs to the LysR transcriptional regulatory family.</text>
</comment>
<dbReference type="InterPro" id="IPR005119">
    <property type="entry name" value="LysR_subst-bd"/>
</dbReference>
<comment type="caution">
    <text evidence="6">The sequence shown here is derived from an EMBL/GenBank/DDBJ whole genome shotgun (WGS) entry which is preliminary data.</text>
</comment>
<keyword evidence="2" id="KW-0805">Transcription regulation</keyword>
<dbReference type="Pfam" id="PF00126">
    <property type="entry name" value="HTH_1"/>
    <property type="match status" value="1"/>
</dbReference>
<dbReference type="EMBL" id="CAJNBK010000022">
    <property type="protein sequence ID" value="CAE6809189.1"/>
    <property type="molecule type" value="Genomic_DNA"/>
</dbReference>
<keyword evidence="7" id="KW-1185">Reference proteome</keyword>
<dbReference type="SUPFAM" id="SSF53850">
    <property type="entry name" value="Periplasmic binding protein-like II"/>
    <property type="match status" value="1"/>
</dbReference>
<evidence type="ECO:0000256" key="1">
    <source>
        <dbReference type="ARBA" id="ARBA00009437"/>
    </source>
</evidence>
<dbReference type="InterPro" id="IPR036390">
    <property type="entry name" value="WH_DNA-bd_sf"/>
</dbReference>
<dbReference type="InterPro" id="IPR000847">
    <property type="entry name" value="LysR_HTH_N"/>
</dbReference>
<reference evidence="6 7" key="1">
    <citation type="submission" date="2021-02" db="EMBL/GenBank/DDBJ databases">
        <authorList>
            <person name="Vanwijnsberghe S."/>
        </authorList>
    </citation>
    <scope>NUCLEOTIDE SEQUENCE [LARGE SCALE GENOMIC DNA]</scope>
    <source>
        <strain evidence="6 7">LMG 31837</strain>
    </source>
</reference>
<sequence length="308" mass="34282">MPMLDFNDFNLFVQLVNCGGITAASQVLNQPKSSISRRLIDLEENLGVRLIQRTSRSFIATDAGEAFYRHCLDVVAAAEHAEVAMQQRASEPAGNFRFSCPTVLGQVVVAKLLPRFMSIHPKINVIEHVTNRAVDLIEERFDLVLRLHEQVLEDSTLIQRDLCSVQLVVVASPSFLDAIERPNQISDLRKIPGLDHRETGTVSTWDLRQGDAPYERVQFQARLRSNDMVTIRQAAIDGVGMAALPEYFVKEDIAAGRLERLLPEYGGRPAVVSVITPSRRGVAPAVRRFIDFLIAELPLALSSSYGIH</sequence>
<keyword evidence="3" id="KW-0238">DNA-binding</keyword>
<evidence type="ECO:0000259" key="5">
    <source>
        <dbReference type="PROSITE" id="PS50931"/>
    </source>
</evidence>
<dbReference type="RefSeq" id="WP_211615079.1">
    <property type="nucleotide sequence ID" value="NZ_CAJNBK010000022.1"/>
</dbReference>
<keyword evidence="4" id="KW-0804">Transcription</keyword>
<evidence type="ECO:0000313" key="7">
    <source>
        <dbReference type="Proteomes" id="UP000672526"/>
    </source>
</evidence>
<evidence type="ECO:0000256" key="2">
    <source>
        <dbReference type="ARBA" id="ARBA00023015"/>
    </source>
</evidence>
<protein>
    <submittedName>
        <fullName evidence="6">HTH-type transcriptional regulator DmlR</fullName>
    </submittedName>
</protein>
<dbReference type="InterPro" id="IPR036388">
    <property type="entry name" value="WH-like_DNA-bd_sf"/>
</dbReference>
<gene>
    <name evidence="6" type="primary">dmlR_28</name>
    <name evidence="6" type="ORF">R69888_05580</name>
</gene>
<proteinExistence type="inferred from homology"/>
<dbReference type="PANTHER" id="PTHR30537">
    <property type="entry name" value="HTH-TYPE TRANSCRIPTIONAL REGULATOR"/>
    <property type="match status" value="1"/>
</dbReference>
<dbReference type="Gene3D" id="3.40.190.290">
    <property type="match status" value="1"/>
</dbReference>
<name>A0ABM8SGX3_9BURK</name>
<dbReference type="PROSITE" id="PS50931">
    <property type="entry name" value="HTH_LYSR"/>
    <property type="match status" value="1"/>
</dbReference>
<dbReference type="InterPro" id="IPR058163">
    <property type="entry name" value="LysR-type_TF_proteobact-type"/>
</dbReference>
<dbReference type="Proteomes" id="UP000672526">
    <property type="component" value="Unassembled WGS sequence"/>
</dbReference>
<feature type="domain" description="HTH lysR-type" evidence="5">
    <location>
        <begin position="4"/>
        <end position="61"/>
    </location>
</feature>
<accession>A0ABM8SGX3</accession>
<dbReference type="Pfam" id="PF03466">
    <property type="entry name" value="LysR_substrate"/>
    <property type="match status" value="1"/>
</dbReference>
<dbReference type="SUPFAM" id="SSF46785">
    <property type="entry name" value="Winged helix' DNA-binding domain"/>
    <property type="match status" value="1"/>
</dbReference>
<dbReference type="PANTHER" id="PTHR30537:SF31">
    <property type="entry name" value="TRANSCRIPTIONAL REGULATOR, LYSR FAMILY"/>
    <property type="match status" value="1"/>
</dbReference>
<evidence type="ECO:0000256" key="4">
    <source>
        <dbReference type="ARBA" id="ARBA00023163"/>
    </source>
</evidence>
<evidence type="ECO:0000313" key="6">
    <source>
        <dbReference type="EMBL" id="CAE6809189.1"/>
    </source>
</evidence>